<evidence type="ECO:0000313" key="2">
    <source>
        <dbReference type="Proteomes" id="UP001206692"/>
    </source>
</evidence>
<accession>A0ABT1STC5</accession>
<evidence type="ECO:0000313" key="1">
    <source>
        <dbReference type="EMBL" id="MCQ5343054.1"/>
    </source>
</evidence>
<protein>
    <submittedName>
        <fullName evidence="1">Uncharacterized protein</fullName>
    </submittedName>
</protein>
<dbReference type="RefSeq" id="WP_062412418.1">
    <property type="nucleotide sequence ID" value="NZ_JAJCIO010000006.1"/>
</dbReference>
<sequence>MNINNRLFSYPVLTSDGIGGDYKSAVFDVTSSYKRNMEGLSLSYHINLDCPELAKLVYDGMAEFVIHVECTETSYRRIYTVRVQDVNISLPYTVIRGNIDQLAMIVVKQPLTDFICSDWSEDFDGISFNFERGTILAYQNLATICIEKKLEEFKDASSIFIVCKAGKDDLMDVVLDEDKIVVKLSEKDYQTFVTYGTRIDLQSIFHTMIIFPALVYALEELSIDGASERYQDRLWYRVISNAYQQVGKSLERELADRSKSPVQLAQELMELPVTKAFTQFHELCNGGDAD</sequence>
<dbReference type="Proteomes" id="UP001206692">
    <property type="component" value="Unassembled WGS sequence"/>
</dbReference>
<gene>
    <name evidence="1" type="ORF">NE675_08480</name>
</gene>
<name>A0ABT1STC5_9FIRM</name>
<proteinExistence type="predicted"/>
<comment type="caution">
    <text evidence="1">The sequence shown here is derived from an EMBL/GenBank/DDBJ whole genome shotgun (WGS) entry which is preliminary data.</text>
</comment>
<keyword evidence="2" id="KW-1185">Reference proteome</keyword>
<dbReference type="EMBL" id="JANGEW010000015">
    <property type="protein sequence ID" value="MCQ5343054.1"/>
    <property type="molecule type" value="Genomic_DNA"/>
</dbReference>
<organism evidence="1 2">
    <name type="scientific">Megasphaera massiliensis</name>
    <dbReference type="NCBI Taxonomy" id="1232428"/>
    <lineage>
        <taxon>Bacteria</taxon>
        <taxon>Bacillati</taxon>
        <taxon>Bacillota</taxon>
        <taxon>Negativicutes</taxon>
        <taxon>Veillonellales</taxon>
        <taxon>Veillonellaceae</taxon>
        <taxon>Megasphaera</taxon>
    </lineage>
</organism>
<reference evidence="1 2" key="1">
    <citation type="submission" date="2022-06" db="EMBL/GenBank/DDBJ databases">
        <title>Isolation of gut microbiota from human fecal samples.</title>
        <authorList>
            <person name="Pamer E.G."/>
            <person name="Barat B."/>
            <person name="Waligurski E."/>
            <person name="Medina S."/>
            <person name="Paddock L."/>
            <person name="Mostad J."/>
        </authorList>
    </citation>
    <scope>NUCLEOTIDE SEQUENCE [LARGE SCALE GENOMIC DNA]</scope>
    <source>
        <strain evidence="1 2">DFI.1.1</strain>
    </source>
</reference>